<dbReference type="InterPro" id="IPR006400">
    <property type="entry name" value="Hopene-cyclase"/>
</dbReference>
<evidence type="ECO:0000313" key="8">
    <source>
        <dbReference type="EMBL" id="MBM7644160.1"/>
    </source>
</evidence>
<keyword evidence="3" id="KW-0677">Repeat</keyword>
<evidence type="ECO:0000259" key="7">
    <source>
        <dbReference type="Pfam" id="PF13249"/>
    </source>
</evidence>
<dbReference type="InterPro" id="IPR032696">
    <property type="entry name" value="SQ_cyclase_C"/>
</dbReference>
<gene>
    <name evidence="8" type="ORF">JOD45_000351</name>
</gene>
<dbReference type="PANTHER" id="PTHR11764:SF20">
    <property type="entry name" value="LANOSTEROL SYNTHASE"/>
    <property type="match status" value="1"/>
</dbReference>
<dbReference type="Pfam" id="PF13243">
    <property type="entry name" value="SQHop_cyclase_C"/>
    <property type="match status" value="1"/>
</dbReference>
<keyword evidence="5" id="KW-1133">Transmembrane helix</keyword>
<dbReference type="NCBIfam" id="TIGR01507">
    <property type="entry name" value="hopene_cyclase"/>
    <property type="match status" value="1"/>
</dbReference>
<name>A0ABS2PX71_9BACL</name>
<accession>A0ABS2PX71</accession>
<dbReference type="Gene3D" id="1.50.10.20">
    <property type="match status" value="2"/>
</dbReference>
<comment type="caution">
    <text evidence="8">The sequence shown here is derived from an EMBL/GenBank/DDBJ whole genome shotgun (WGS) entry which is preliminary data.</text>
</comment>
<feature type="transmembrane region" description="Helical" evidence="5">
    <location>
        <begin position="490"/>
        <end position="510"/>
    </location>
</feature>
<proteinExistence type="inferred from homology"/>
<comment type="pathway">
    <text evidence="1">Secondary metabolite biosynthesis; hopanoid biosynthesis.</text>
</comment>
<dbReference type="SUPFAM" id="SSF48239">
    <property type="entry name" value="Terpenoid cyclases/Protein prenyltransferases"/>
    <property type="match status" value="2"/>
</dbReference>
<keyword evidence="4" id="KW-0413">Isomerase</keyword>
<dbReference type="EC" id="4.2.1.137" evidence="8"/>
<reference evidence="8 9" key="1">
    <citation type="submission" date="2021-01" db="EMBL/GenBank/DDBJ databases">
        <title>Genomic Encyclopedia of Type Strains, Phase IV (KMG-IV): sequencing the most valuable type-strain genomes for metagenomic binning, comparative biology and taxonomic classification.</title>
        <authorList>
            <person name="Goeker M."/>
        </authorList>
    </citation>
    <scope>NUCLEOTIDE SEQUENCE [LARGE SCALE GENOMIC DNA]</scope>
    <source>
        <strain evidence="8 9">DSM 28236</strain>
    </source>
</reference>
<dbReference type="EMBL" id="JAFBER010000001">
    <property type="protein sequence ID" value="MBM7644160.1"/>
    <property type="molecule type" value="Genomic_DNA"/>
</dbReference>
<dbReference type="PANTHER" id="PTHR11764">
    <property type="entry name" value="TERPENE CYCLASE/MUTASE FAMILY MEMBER"/>
    <property type="match status" value="1"/>
</dbReference>
<evidence type="ECO:0000256" key="1">
    <source>
        <dbReference type="ARBA" id="ARBA00004999"/>
    </source>
</evidence>
<dbReference type="NCBIfam" id="TIGR01787">
    <property type="entry name" value="squalene_cyclas"/>
    <property type="match status" value="1"/>
</dbReference>
<evidence type="ECO:0000256" key="3">
    <source>
        <dbReference type="ARBA" id="ARBA00022737"/>
    </source>
</evidence>
<sequence length="625" mass="71503">MHQLNTEINRMTHQLVREQERDGSWHYPFETGISTDCYMIILLRTLELDDEVLIKQLAERILSKQASNGSWKLFYDEGDGNLTATVEAYYALLYSGYFDKQDPQMQKIKHFILSKGGITKVHMFTKIMLAMTGQYRWPFFPVSVEFMLLPHSFPINLFDFSVYGRANIVPILILANYEFSKTTEQSPDLTDLFLRREERNRKERFFADERGVFNTIVDAINQGIDKLIGLPEHLHAMALKRAEQYMLERIEPDGTFYSYFSSTFLMIFALLARGYSSRDSLIMRAIQGLKSMICRIDGHIHCQYTTATVWNTALMSYALQEAGVPYTSDAIRKANQYLLSRQHVKYGDWVIHNPNAAPGGWGFSNINTINPDNDDTTASLRAIRTAAIEQADYREAWDRGIDWVISMQNNDGGWAAFEKNVDKKILNLLPVEGAKDLLTDPSTVDLTGRTLEFFGNDTQLNIHYSRIQRGVNWLLGSQNKDGSWIGRWGVYIYGTWAAVTGMLAVGISPLHPSVQKGLKWLCAIQNPDGGWGESSRSDIEKRYVPLKASTRTHTAWALDALISAENKATPEINRGIKFLIEHKEKDWTASYPKGRGMAGAFYIDYHCYEYVWPLLALAHYKKKFQ</sequence>
<evidence type="ECO:0000313" key="9">
    <source>
        <dbReference type="Proteomes" id="UP000808914"/>
    </source>
</evidence>
<dbReference type="InterPro" id="IPR032697">
    <property type="entry name" value="SQ_cyclase_N"/>
</dbReference>
<evidence type="ECO:0000256" key="4">
    <source>
        <dbReference type="ARBA" id="ARBA00023235"/>
    </source>
</evidence>
<dbReference type="Proteomes" id="UP000808914">
    <property type="component" value="Unassembled WGS sequence"/>
</dbReference>
<evidence type="ECO:0000259" key="6">
    <source>
        <dbReference type="Pfam" id="PF13243"/>
    </source>
</evidence>
<dbReference type="SFLD" id="SFLDG01016">
    <property type="entry name" value="Prenyltransferase_Like_2"/>
    <property type="match status" value="1"/>
</dbReference>
<keyword evidence="8" id="KW-0456">Lyase</keyword>
<feature type="transmembrane region" description="Helical" evidence="5">
    <location>
        <begin position="256"/>
        <end position="275"/>
    </location>
</feature>
<dbReference type="InterPro" id="IPR008930">
    <property type="entry name" value="Terpenoid_cyclase/PrenylTrfase"/>
</dbReference>
<feature type="domain" description="Squalene cyclase C-terminal" evidence="6">
    <location>
        <begin position="308"/>
        <end position="622"/>
    </location>
</feature>
<dbReference type="RefSeq" id="WP_205002112.1">
    <property type="nucleotide sequence ID" value="NZ_JAFBER010000001.1"/>
</dbReference>
<evidence type="ECO:0000256" key="2">
    <source>
        <dbReference type="ARBA" id="ARBA00009755"/>
    </source>
</evidence>
<dbReference type="InterPro" id="IPR018333">
    <property type="entry name" value="Squalene_cyclase"/>
</dbReference>
<keyword evidence="5" id="KW-0812">Transmembrane</keyword>
<keyword evidence="5" id="KW-0472">Membrane</keyword>
<protein>
    <submittedName>
        <fullName evidence="8">Sporulenol synthase</fullName>
        <ecNumber evidence="8">4.2.1.137</ecNumber>
    </submittedName>
</protein>
<feature type="domain" description="Squalene cyclase N-terminal" evidence="7">
    <location>
        <begin position="8"/>
        <end position="295"/>
    </location>
</feature>
<comment type="similarity">
    <text evidence="2">Belongs to the terpene cyclase/mutase family.</text>
</comment>
<dbReference type="Pfam" id="PF13249">
    <property type="entry name" value="SQHop_cyclase_N"/>
    <property type="match status" value="1"/>
</dbReference>
<evidence type="ECO:0000256" key="5">
    <source>
        <dbReference type="SAM" id="Phobius"/>
    </source>
</evidence>
<organism evidence="8 9">
    <name type="scientific">Scopulibacillus daqui</name>
    <dbReference type="NCBI Taxonomy" id="1469162"/>
    <lineage>
        <taxon>Bacteria</taxon>
        <taxon>Bacillati</taxon>
        <taxon>Bacillota</taxon>
        <taxon>Bacilli</taxon>
        <taxon>Bacillales</taxon>
        <taxon>Sporolactobacillaceae</taxon>
        <taxon>Scopulibacillus</taxon>
    </lineage>
</organism>
<keyword evidence="9" id="KW-1185">Reference proteome</keyword>
<dbReference type="GO" id="GO:0016829">
    <property type="term" value="F:lyase activity"/>
    <property type="evidence" value="ECO:0007669"/>
    <property type="project" value="UniProtKB-KW"/>
</dbReference>